<dbReference type="InterPro" id="IPR050314">
    <property type="entry name" value="Glycosyl_Hydrlase_18"/>
</dbReference>
<keyword evidence="2" id="KW-0147">Chitin-binding</keyword>
<protein>
    <recommendedName>
        <fullName evidence="1">chitinase</fullName>
        <ecNumber evidence="1">3.2.1.14</ecNumber>
    </recommendedName>
</protein>
<dbReference type="PANTHER" id="PTHR11177">
    <property type="entry name" value="CHITINASE"/>
    <property type="match status" value="1"/>
</dbReference>
<dbReference type="Gene3D" id="3.20.20.80">
    <property type="entry name" value="Glycosidases"/>
    <property type="match status" value="2"/>
</dbReference>
<dbReference type="GO" id="GO:0008061">
    <property type="term" value="F:chitin binding"/>
    <property type="evidence" value="ECO:0007669"/>
    <property type="project" value="UniProtKB-KW"/>
</dbReference>
<reference evidence="6" key="1">
    <citation type="journal article" date="2020" name="Stud. Mycol.">
        <title>101 Dothideomycetes genomes: a test case for predicting lifestyles and emergence of pathogens.</title>
        <authorList>
            <person name="Haridas S."/>
            <person name="Albert R."/>
            <person name="Binder M."/>
            <person name="Bloem J."/>
            <person name="Labutti K."/>
            <person name="Salamov A."/>
            <person name="Andreopoulos B."/>
            <person name="Baker S."/>
            <person name="Barry K."/>
            <person name="Bills G."/>
            <person name="Bluhm B."/>
            <person name="Cannon C."/>
            <person name="Castanera R."/>
            <person name="Culley D."/>
            <person name="Daum C."/>
            <person name="Ezra D."/>
            <person name="Gonzalez J."/>
            <person name="Henrissat B."/>
            <person name="Kuo A."/>
            <person name="Liang C."/>
            <person name="Lipzen A."/>
            <person name="Lutzoni F."/>
            <person name="Magnuson J."/>
            <person name="Mondo S."/>
            <person name="Nolan M."/>
            <person name="Ohm R."/>
            <person name="Pangilinan J."/>
            <person name="Park H.-J."/>
            <person name="Ramirez L."/>
            <person name="Alfaro M."/>
            <person name="Sun H."/>
            <person name="Tritt A."/>
            <person name="Yoshinaga Y."/>
            <person name="Zwiers L.-H."/>
            <person name="Turgeon B."/>
            <person name="Goodwin S."/>
            <person name="Spatafora J."/>
            <person name="Crous P."/>
            <person name="Grigoriev I."/>
        </authorList>
    </citation>
    <scope>NUCLEOTIDE SEQUENCE</scope>
    <source>
        <strain evidence="6">CBS 122681</strain>
    </source>
</reference>
<dbReference type="EMBL" id="MU004454">
    <property type="protein sequence ID" value="KAF2650470.1"/>
    <property type="molecule type" value="Genomic_DNA"/>
</dbReference>
<evidence type="ECO:0000259" key="5">
    <source>
        <dbReference type="PROSITE" id="PS51910"/>
    </source>
</evidence>
<dbReference type="PROSITE" id="PS51910">
    <property type="entry name" value="GH18_2"/>
    <property type="match status" value="1"/>
</dbReference>
<organism evidence="6 7">
    <name type="scientific">Lophiostoma macrostomum CBS 122681</name>
    <dbReference type="NCBI Taxonomy" id="1314788"/>
    <lineage>
        <taxon>Eukaryota</taxon>
        <taxon>Fungi</taxon>
        <taxon>Dikarya</taxon>
        <taxon>Ascomycota</taxon>
        <taxon>Pezizomycotina</taxon>
        <taxon>Dothideomycetes</taxon>
        <taxon>Pleosporomycetidae</taxon>
        <taxon>Pleosporales</taxon>
        <taxon>Lophiostomataceae</taxon>
        <taxon>Lophiostoma</taxon>
    </lineage>
</organism>
<evidence type="ECO:0000313" key="6">
    <source>
        <dbReference type="EMBL" id="KAF2650470.1"/>
    </source>
</evidence>
<keyword evidence="7" id="KW-1185">Reference proteome</keyword>
<feature type="signal peptide" evidence="4">
    <location>
        <begin position="1"/>
        <end position="20"/>
    </location>
</feature>
<dbReference type="EC" id="3.2.1.14" evidence="1"/>
<dbReference type="SUPFAM" id="SSF57016">
    <property type="entry name" value="Plant lectins/antimicrobial peptides"/>
    <property type="match status" value="1"/>
</dbReference>
<dbReference type="Proteomes" id="UP000799324">
    <property type="component" value="Unassembled WGS sequence"/>
</dbReference>
<gene>
    <name evidence="6" type="ORF">K491DRAFT_720752</name>
</gene>
<sequence length="602" mass="64139">MHFHFQTLLASLIFVASATARFVMYADEWHPTRPTSAQDREGITHVVVAFAMANATASFVPKVSIDTIRTEFKGAKVMIAVGGWGDTIGFSTAAKTDDGIQKFATDAATMLSTTTADGIDIDWEYPGGNGADYKQTPNSAKQYEIDAFPKMLQAIRQAIGDDKLLSIAVPGKQQDMIAYTNTTGPLIWPYVDWVNIMSYDLMNRRDTVTAHHTSVVGTDTSIQNYLDIGCPPSKINLGFAFYAKYFKTEGYCSHPLGCPIVPAESPSGADTLTSGAWTFETANMKPIDYSKIVVSYDGTCGADKNTKCASACCSQYGNCGSGPQFCQGGCQHAFGTGCEDPDIFGSWQNASQKGITDDVLGGQYYYDAANSLFWTWDTTDLMKRKFNEIVAKYNLGGVMAWSLGEDSYDWSHIRAIAQDLNDLNGGGGQYTTTTLVTSTIRASATTSTETPATYKTKAPATTRASSTTKTSGYAIPTTNVGTDTTVSGDGDQDQDQTEAQDQTQAGDDSQQTDHTSNQVDGDASTDVSDDEAAAEQSDSDVDANTDNSTDDTDADTDIDTSSSDTDTSTADASSATPDADAGSGTDGEQAQRKAGSDCGTSK</sequence>
<dbReference type="Gene3D" id="3.30.60.10">
    <property type="entry name" value="Endochitinase-like"/>
    <property type="match status" value="1"/>
</dbReference>
<keyword evidence="4" id="KW-0732">Signal</keyword>
<evidence type="ECO:0000256" key="3">
    <source>
        <dbReference type="SAM" id="MobiDB-lite"/>
    </source>
</evidence>
<dbReference type="GO" id="GO:0006032">
    <property type="term" value="P:chitin catabolic process"/>
    <property type="evidence" value="ECO:0007669"/>
    <property type="project" value="TreeGrafter"/>
</dbReference>
<name>A0A6A6SS44_9PLEO</name>
<evidence type="ECO:0000256" key="1">
    <source>
        <dbReference type="ARBA" id="ARBA00012729"/>
    </source>
</evidence>
<dbReference type="OrthoDB" id="73875at2759"/>
<dbReference type="InterPro" id="IPR011583">
    <property type="entry name" value="Chitinase_II/V-like_cat"/>
</dbReference>
<evidence type="ECO:0000313" key="7">
    <source>
        <dbReference type="Proteomes" id="UP000799324"/>
    </source>
</evidence>
<feature type="compositionally biased region" description="Low complexity" evidence="3">
    <location>
        <begin position="559"/>
        <end position="581"/>
    </location>
</feature>
<dbReference type="CDD" id="cd00035">
    <property type="entry name" value="ChtBD1"/>
    <property type="match status" value="1"/>
</dbReference>
<feature type="chain" id="PRO_5025666144" description="chitinase" evidence="4">
    <location>
        <begin position="21"/>
        <end position="602"/>
    </location>
</feature>
<dbReference type="SUPFAM" id="SSF51445">
    <property type="entry name" value="(Trans)glycosidases"/>
    <property type="match status" value="1"/>
</dbReference>
<feature type="region of interest" description="Disordered" evidence="3">
    <location>
        <begin position="442"/>
        <end position="602"/>
    </location>
</feature>
<feature type="compositionally biased region" description="Low complexity" evidence="3">
    <location>
        <begin position="442"/>
        <end position="489"/>
    </location>
</feature>
<accession>A0A6A6SS44</accession>
<dbReference type="Pfam" id="PF00704">
    <property type="entry name" value="Glyco_hydro_18"/>
    <property type="match status" value="1"/>
</dbReference>
<feature type="domain" description="GH18" evidence="5">
    <location>
        <begin position="20"/>
        <end position="423"/>
    </location>
</feature>
<feature type="compositionally biased region" description="Low complexity" evidence="3">
    <location>
        <begin position="499"/>
        <end position="508"/>
    </location>
</feature>
<dbReference type="SMART" id="SM00636">
    <property type="entry name" value="Glyco_18"/>
    <property type="match status" value="1"/>
</dbReference>
<evidence type="ECO:0000256" key="2">
    <source>
        <dbReference type="ARBA" id="ARBA00022669"/>
    </source>
</evidence>
<dbReference type="GO" id="GO:0005975">
    <property type="term" value="P:carbohydrate metabolic process"/>
    <property type="evidence" value="ECO:0007669"/>
    <property type="project" value="InterPro"/>
</dbReference>
<dbReference type="AlphaFoldDB" id="A0A6A6SS44"/>
<evidence type="ECO:0000256" key="4">
    <source>
        <dbReference type="SAM" id="SignalP"/>
    </source>
</evidence>
<proteinExistence type="predicted"/>
<dbReference type="InterPro" id="IPR017853">
    <property type="entry name" value="GH"/>
</dbReference>
<dbReference type="InterPro" id="IPR036861">
    <property type="entry name" value="Endochitinase-like_sf"/>
</dbReference>
<dbReference type="InterPro" id="IPR001223">
    <property type="entry name" value="Glyco_hydro18_cat"/>
</dbReference>
<dbReference type="GO" id="GO:0008843">
    <property type="term" value="F:endochitinase activity"/>
    <property type="evidence" value="ECO:0007669"/>
    <property type="project" value="UniProtKB-EC"/>
</dbReference>
<dbReference type="PANTHER" id="PTHR11177:SF337">
    <property type="entry name" value="CHITINASE"/>
    <property type="match status" value="1"/>
</dbReference>
<dbReference type="GO" id="GO:0005576">
    <property type="term" value="C:extracellular region"/>
    <property type="evidence" value="ECO:0007669"/>
    <property type="project" value="TreeGrafter"/>
</dbReference>
<feature type="compositionally biased region" description="Acidic residues" evidence="3">
    <location>
        <begin position="527"/>
        <end position="558"/>
    </location>
</feature>